<keyword evidence="3" id="KW-1185">Reference proteome</keyword>
<feature type="region of interest" description="Disordered" evidence="1">
    <location>
        <begin position="152"/>
        <end position="179"/>
    </location>
</feature>
<dbReference type="SUPFAM" id="SSF82704">
    <property type="entry name" value="AlbA-like"/>
    <property type="match status" value="1"/>
</dbReference>
<name>K0ICR4_NITGG</name>
<dbReference type="Proteomes" id="UP000008037">
    <property type="component" value="Chromosome"/>
</dbReference>
<dbReference type="HOGENOM" id="CLU_1500325_0_0_2"/>
<organism evidence="2 3">
    <name type="scientific">Nitrososphaera gargensis (strain Ga9.2)</name>
    <dbReference type="NCBI Taxonomy" id="1237085"/>
    <lineage>
        <taxon>Archaea</taxon>
        <taxon>Nitrososphaerota</taxon>
        <taxon>Nitrososphaeria</taxon>
        <taxon>Nitrososphaerales</taxon>
        <taxon>Nitrososphaeraceae</taxon>
        <taxon>Nitrososphaera</taxon>
    </lineage>
</organism>
<dbReference type="RefSeq" id="WP_015017981.1">
    <property type="nucleotide sequence ID" value="NC_018719.1"/>
</dbReference>
<protein>
    <submittedName>
        <fullName evidence="2">DNA/RNA-binding protein Alba</fullName>
    </submittedName>
</protein>
<dbReference type="EMBL" id="CP002408">
    <property type="protein sequence ID" value="AFU57435.1"/>
    <property type="molecule type" value="Genomic_DNA"/>
</dbReference>
<dbReference type="InParanoid" id="K0ICR4"/>
<sequence>MMTAIVEQKTSLEPRLHVPPAVLLIGKKRTLDYVAPALYRINSTGELIIKAIGSLSIVTAVDVAEIVKRDVDVLTKSITVGTDELRIATGEIKRMSCIEIHLIKNNPIAVVPPAIDVHAPVEEAAAPVEISIEAAPDVAATVEVPVVVAEEKAKKPRAKRSSTTAKKKSSKKKKNSVSV</sequence>
<dbReference type="GeneID" id="13796665"/>
<proteinExistence type="predicted"/>
<reference evidence="2 3" key="1">
    <citation type="journal article" date="2012" name="Environ. Microbiol.">
        <title>The genome of the ammonia-oxidizing Candidatus Nitrososphaera gargensis: insights into metabolic versatility and environmental adaptations.</title>
        <authorList>
            <person name="Spang A."/>
            <person name="Poehlein A."/>
            <person name="Offre P."/>
            <person name="Zumbragel S."/>
            <person name="Haider S."/>
            <person name="Rychlik N."/>
            <person name="Nowka B."/>
            <person name="Schmeisser C."/>
            <person name="Lebedeva E.V."/>
            <person name="Rattei T."/>
            <person name="Bohm C."/>
            <person name="Schmid M."/>
            <person name="Galushko A."/>
            <person name="Hatzenpichler R."/>
            <person name="Weinmaier T."/>
            <person name="Daniel R."/>
            <person name="Schleper C."/>
            <person name="Spieck E."/>
            <person name="Streit W."/>
            <person name="Wagner M."/>
        </authorList>
    </citation>
    <scope>NUCLEOTIDE SEQUENCE [LARGE SCALE GENOMIC DNA]</scope>
    <source>
        <strain evidence="3">Ga9.2</strain>
    </source>
</reference>
<evidence type="ECO:0000313" key="2">
    <source>
        <dbReference type="EMBL" id="AFU57435.1"/>
    </source>
</evidence>
<feature type="compositionally biased region" description="Basic residues" evidence="1">
    <location>
        <begin position="154"/>
        <end position="179"/>
    </location>
</feature>
<dbReference type="Gene3D" id="3.30.110.20">
    <property type="entry name" value="Alba-like domain"/>
    <property type="match status" value="1"/>
</dbReference>
<gene>
    <name evidence="2" type="primary">albA1</name>
    <name evidence="2" type="ordered locus">Ngar_c04910</name>
</gene>
<evidence type="ECO:0000313" key="3">
    <source>
        <dbReference type="Proteomes" id="UP000008037"/>
    </source>
</evidence>
<evidence type="ECO:0000256" key="1">
    <source>
        <dbReference type="SAM" id="MobiDB-lite"/>
    </source>
</evidence>
<accession>K0ICR4</accession>
<dbReference type="GO" id="GO:0003676">
    <property type="term" value="F:nucleic acid binding"/>
    <property type="evidence" value="ECO:0007669"/>
    <property type="project" value="InterPro"/>
</dbReference>
<dbReference type="AlphaFoldDB" id="K0ICR4"/>
<dbReference type="OrthoDB" id="12138at2157"/>
<dbReference type="InterPro" id="IPR036882">
    <property type="entry name" value="Alba-like_dom_sf"/>
</dbReference>
<dbReference type="KEGG" id="nga:Ngar_c04910"/>